<dbReference type="PANTHER" id="PTHR43470">
    <property type="entry name" value="PHOSPHATE TRANSPORT SYSTEM PERMEASE PROTEIN PSTA-RELATED"/>
    <property type="match status" value="1"/>
</dbReference>
<evidence type="ECO:0000313" key="3">
    <source>
        <dbReference type="Proteomes" id="UP000323717"/>
    </source>
</evidence>
<accession>A0A5M5BYS8</accession>
<keyword evidence="1" id="KW-0472">Membrane</keyword>
<reference evidence="2 3" key="1">
    <citation type="journal article" date="2019" name="Nat. Med.">
        <title>A library of human gut bacterial isolates paired with longitudinal multiomics data enables mechanistic microbiome research.</title>
        <authorList>
            <person name="Poyet M."/>
            <person name="Groussin M."/>
            <person name="Gibbons S.M."/>
            <person name="Avila-Pacheco J."/>
            <person name="Jiang X."/>
            <person name="Kearney S.M."/>
            <person name="Perrotta A.R."/>
            <person name="Berdy B."/>
            <person name="Zhao S."/>
            <person name="Lieberman T.D."/>
            <person name="Swanson P.K."/>
            <person name="Smith M."/>
            <person name="Roesemann S."/>
            <person name="Alexander J.E."/>
            <person name="Rich S.A."/>
            <person name="Livny J."/>
            <person name="Vlamakis H."/>
            <person name="Clish C."/>
            <person name="Bullock K."/>
            <person name="Deik A."/>
            <person name="Scott J."/>
            <person name="Pierce K.A."/>
            <person name="Xavier R.J."/>
            <person name="Alm E.J."/>
        </authorList>
    </citation>
    <scope>NUCLEOTIDE SEQUENCE [LARGE SCALE GENOMIC DNA]</scope>
    <source>
        <strain evidence="2 3">BIOML-A163</strain>
    </source>
</reference>
<comment type="caution">
    <text evidence="2">The sequence shown here is derived from an EMBL/GenBank/DDBJ whole genome shotgun (WGS) entry which is preliminary data.</text>
</comment>
<feature type="non-terminal residue" evidence="2">
    <location>
        <position position="1"/>
    </location>
</feature>
<protein>
    <submittedName>
        <fullName evidence="2">Phosphate ABC transporter, permease protein PstA</fullName>
    </submittedName>
</protein>
<feature type="transmembrane region" description="Helical" evidence="1">
    <location>
        <begin position="59"/>
        <end position="78"/>
    </location>
</feature>
<evidence type="ECO:0000256" key="1">
    <source>
        <dbReference type="SAM" id="Phobius"/>
    </source>
</evidence>
<proteinExistence type="predicted"/>
<dbReference type="Proteomes" id="UP000323717">
    <property type="component" value="Unassembled WGS sequence"/>
</dbReference>
<sequence>GLILALGRVSGETAPILFTCAAYFLPQLPTGILDQCMALPYHLYVISTSGTDMEAQLPLAYGTALVLIMIILLVNLLANALRKYFEKRVKTN</sequence>
<dbReference type="EMBL" id="VWLE01000328">
    <property type="protein sequence ID" value="KAA3945255.1"/>
    <property type="molecule type" value="Genomic_DNA"/>
</dbReference>
<keyword evidence="1" id="KW-1133">Transmembrane helix</keyword>
<keyword evidence="1" id="KW-0812">Transmembrane</keyword>
<evidence type="ECO:0000313" key="2">
    <source>
        <dbReference type="EMBL" id="KAA3945255.1"/>
    </source>
</evidence>
<gene>
    <name evidence="2" type="ORF">F3D71_19285</name>
</gene>
<dbReference type="AlphaFoldDB" id="A0A5M5BYS8"/>
<organism evidence="2 3">
    <name type="scientific">Bacteroides ovatus</name>
    <dbReference type="NCBI Taxonomy" id="28116"/>
    <lineage>
        <taxon>Bacteria</taxon>
        <taxon>Pseudomonadati</taxon>
        <taxon>Bacteroidota</taxon>
        <taxon>Bacteroidia</taxon>
        <taxon>Bacteroidales</taxon>
        <taxon>Bacteroidaceae</taxon>
        <taxon>Bacteroides</taxon>
    </lineage>
</organism>
<dbReference type="PANTHER" id="PTHR43470:SF3">
    <property type="entry name" value="PHOSPHATE TRANSPORT SYSTEM PERMEASE PROTEIN PSTA-RELATED"/>
    <property type="match status" value="1"/>
</dbReference>
<name>A0A5M5BYS8_BACOV</name>